<sequence length="314" mass="33593">MKASLALFAFALCLPAADIRVGIVGTDTSHVPAFTKLLNGEPDAPDHIAGARVVAAYKGGSKDIPESSNRLDQYADEIHTKYGVEIVPDFGTLLTKVDAVLLTSIDGRVHLEQARPVIAAHKPLFIDKPLAATLADAREIARLAAAAGTPWFSSSSLRFGAIGAAMKLPNLTGAVTWGPGPYEPHHTLDLAWYAIHPVELLYTIMGPGCESVTRIAGADADVIVGRWKDGRIGTVNAVRPYSDYGAIAFRGRESVESHPKAAQATDYRPLVVEIVKFFETGKPPVPNEETLEIFAFMDAAQRSKSQSGASVPLR</sequence>
<dbReference type="AlphaFoldDB" id="Q01NV8"/>
<dbReference type="EMBL" id="CP000473">
    <property type="protein sequence ID" value="ABJ88662.1"/>
    <property type="molecule type" value="Genomic_DNA"/>
</dbReference>
<dbReference type="HOGENOM" id="CLU_065109_0_0_0"/>
<evidence type="ECO:0000259" key="2">
    <source>
        <dbReference type="Pfam" id="PF01408"/>
    </source>
</evidence>
<evidence type="ECO:0000313" key="3">
    <source>
        <dbReference type="EMBL" id="ABJ88662.1"/>
    </source>
</evidence>
<feature type="domain" description="Gfo/Idh/MocA-like oxidoreductase N-terminal" evidence="2">
    <location>
        <begin position="19"/>
        <end position="148"/>
    </location>
</feature>
<accession>Q01NV8</accession>
<dbReference type="SUPFAM" id="SSF51735">
    <property type="entry name" value="NAD(P)-binding Rossmann-fold domains"/>
    <property type="match status" value="1"/>
</dbReference>
<protein>
    <submittedName>
        <fullName evidence="3">Oxidoreductase domain protein</fullName>
    </submittedName>
</protein>
<dbReference type="PANTHER" id="PTHR43708:SF8">
    <property type="entry name" value="OXIDOREDUCTASE"/>
    <property type="match status" value="1"/>
</dbReference>
<dbReference type="InterPro" id="IPR036291">
    <property type="entry name" value="NAD(P)-bd_dom_sf"/>
</dbReference>
<dbReference type="STRING" id="234267.Acid_7764"/>
<evidence type="ECO:0000256" key="1">
    <source>
        <dbReference type="SAM" id="SignalP"/>
    </source>
</evidence>
<organism evidence="3">
    <name type="scientific">Solibacter usitatus (strain Ellin6076)</name>
    <dbReference type="NCBI Taxonomy" id="234267"/>
    <lineage>
        <taxon>Bacteria</taxon>
        <taxon>Pseudomonadati</taxon>
        <taxon>Acidobacteriota</taxon>
        <taxon>Terriglobia</taxon>
        <taxon>Bryobacterales</taxon>
        <taxon>Solibacteraceae</taxon>
        <taxon>Candidatus Solibacter</taxon>
    </lineage>
</organism>
<dbReference type="GO" id="GO:0000166">
    <property type="term" value="F:nucleotide binding"/>
    <property type="evidence" value="ECO:0007669"/>
    <property type="project" value="InterPro"/>
</dbReference>
<reference evidence="3" key="1">
    <citation type="submission" date="2006-10" db="EMBL/GenBank/DDBJ databases">
        <title>Complete sequence of Solibacter usitatus Ellin6076.</title>
        <authorList>
            <consortium name="US DOE Joint Genome Institute"/>
            <person name="Copeland A."/>
            <person name="Lucas S."/>
            <person name="Lapidus A."/>
            <person name="Barry K."/>
            <person name="Detter J.C."/>
            <person name="Glavina del Rio T."/>
            <person name="Hammon N."/>
            <person name="Israni S."/>
            <person name="Dalin E."/>
            <person name="Tice H."/>
            <person name="Pitluck S."/>
            <person name="Thompson L.S."/>
            <person name="Brettin T."/>
            <person name="Bruce D."/>
            <person name="Han C."/>
            <person name="Tapia R."/>
            <person name="Gilna P."/>
            <person name="Schmutz J."/>
            <person name="Larimer F."/>
            <person name="Land M."/>
            <person name="Hauser L."/>
            <person name="Kyrpides N."/>
            <person name="Mikhailova N."/>
            <person name="Janssen P.H."/>
            <person name="Kuske C.R."/>
            <person name="Richardson P."/>
        </authorList>
    </citation>
    <scope>NUCLEOTIDE SEQUENCE</scope>
    <source>
        <strain evidence="3">Ellin6076</strain>
    </source>
</reference>
<dbReference type="Pfam" id="PF01408">
    <property type="entry name" value="GFO_IDH_MocA"/>
    <property type="match status" value="1"/>
</dbReference>
<proteinExistence type="predicted"/>
<dbReference type="InParanoid" id="Q01NV8"/>
<feature type="chain" id="PRO_5004162401" evidence="1">
    <location>
        <begin position="17"/>
        <end position="314"/>
    </location>
</feature>
<dbReference type="eggNOG" id="COG0673">
    <property type="taxonomic scope" value="Bacteria"/>
</dbReference>
<dbReference type="InterPro" id="IPR051317">
    <property type="entry name" value="Gfo/Idh/MocA_oxidoreduct"/>
</dbReference>
<dbReference type="PANTHER" id="PTHR43708">
    <property type="entry name" value="CONSERVED EXPRESSED OXIDOREDUCTASE (EUROFUNG)"/>
    <property type="match status" value="1"/>
</dbReference>
<keyword evidence="1" id="KW-0732">Signal</keyword>
<name>Q01NV8_SOLUE</name>
<dbReference type="KEGG" id="sus:Acid_7764"/>
<dbReference type="Gene3D" id="3.40.50.720">
    <property type="entry name" value="NAD(P)-binding Rossmann-like Domain"/>
    <property type="match status" value="1"/>
</dbReference>
<dbReference type="InterPro" id="IPR000683">
    <property type="entry name" value="Gfo/Idh/MocA-like_OxRdtase_N"/>
</dbReference>
<gene>
    <name evidence="3" type="ordered locus">Acid_7764</name>
</gene>
<feature type="signal peptide" evidence="1">
    <location>
        <begin position="1"/>
        <end position="16"/>
    </location>
</feature>